<dbReference type="OrthoDB" id="262547at2759"/>
<feature type="transmembrane region" description="Helical" evidence="1">
    <location>
        <begin position="12"/>
        <end position="32"/>
    </location>
</feature>
<dbReference type="eggNOG" id="ENOG502RJAT">
    <property type="taxonomic scope" value="Eukaryota"/>
</dbReference>
<sequence>MIVSYRRFRRGYLRPFLLVLGFIFLIDAIRLIRNRPHTQRTHPTADRRSPASPSGNTTVFIVSVHRNTEEIQRSSWNDAVLELIDYLGAENVHFSAVESGSQENTKEALMDLKAALDERHVSNTISLGMTVWEQLEEIETRPPRDSAREPGWIWNRAENQFELRRIPYLSRVRNQAMEPLQQLEAEGKHFDKVLWVNDVVFDTEDIVTLFNTRNGDYAAACAMDYKSPPLYYDTFALRDDLGLKTNSLHWPWFQSPRAQESARRGEPIRVASCWNGIVAFDAAPFYGGPSALRFRGIDDSLADLHLEGSECCLIHADNYLAAEKGIWLNPNVRVGYDVAAYRAVQTAVHGRFPGPFWAVVGTWVNRLNAWHVGLQTSVEVRTVQKRLEQWTAETPSGEFPRYEPGQACLINEMQIMWSNGWKHL</sequence>
<evidence type="ECO:0000313" key="3">
    <source>
        <dbReference type="Proteomes" id="UP000012174"/>
    </source>
</evidence>
<evidence type="ECO:0000313" key="2">
    <source>
        <dbReference type="EMBL" id="EMR62842.1"/>
    </source>
</evidence>
<name>M7SF86_EUTLA</name>
<dbReference type="HOGENOM" id="CLU_040564_1_0_1"/>
<gene>
    <name evidence="2" type="ORF">UCREL1_10213</name>
</gene>
<organism evidence="2 3">
    <name type="scientific">Eutypa lata (strain UCR-EL1)</name>
    <name type="common">Grapevine dieback disease fungus</name>
    <name type="synonym">Eutypa armeniacae</name>
    <dbReference type="NCBI Taxonomy" id="1287681"/>
    <lineage>
        <taxon>Eukaryota</taxon>
        <taxon>Fungi</taxon>
        <taxon>Dikarya</taxon>
        <taxon>Ascomycota</taxon>
        <taxon>Pezizomycotina</taxon>
        <taxon>Sordariomycetes</taxon>
        <taxon>Xylariomycetidae</taxon>
        <taxon>Xylariales</taxon>
        <taxon>Diatrypaceae</taxon>
        <taxon>Eutypa</taxon>
    </lineage>
</organism>
<dbReference type="Pfam" id="PF11735">
    <property type="entry name" value="CAP59_mtransfer"/>
    <property type="match status" value="1"/>
</dbReference>
<protein>
    <submittedName>
        <fullName evidence="2">Putative polysaccharide export protein</fullName>
    </submittedName>
</protein>
<dbReference type="OMA" id="TENGWAH"/>
<accession>M7SF86</accession>
<keyword evidence="3" id="KW-1185">Reference proteome</keyword>
<dbReference type="EMBL" id="KB707360">
    <property type="protein sequence ID" value="EMR62842.1"/>
    <property type="molecule type" value="Genomic_DNA"/>
</dbReference>
<dbReference type="KEGG" id="ela:UCREL1_10213"/>
<dbReference type="PANTHER" id="PTHR34144:SF7">
    <property type="entry name" value="EXPORT PROTEIN (CAP59), PUTATIVE (AFU_ORTHOLOGUE AFUA_7G05020)-RELATED"/>
    <property type="match status" value="1"/>
</dbReference>
<dbReference type="Proteomes" id="UP000012174">
    <property type="component" value="Unassembled WGS sequence"/>
</dbReference>
<proteinExistence type="predicted"/>
<keyword evidence="1" id="KW-1133">Transmembrane helix</keyword>
<dbReference type="PANTHER" id="PTHR34144">
    <property type="entry name" value="CHROMOSOME 8, WHOLE GENOME SHOTGUN SEQUENCE"/>
    <property type="match status" value="1"/>
</dbReference>
<reference evidence="3" key="1">
    <citation type="journal article" date="2013" name="Genome Announc.">
        <title>Draft genome sequence of the grapevine dieback fungus Eutypa lata UCR-EL1.</title>
        <authorList>
            <person name="Blanco-Ulate B."/>
            <person name="Rolshausen P.E."/>
            <person name="Cantu D."/>
        </authorList>
    </citation>
    <scope>NUCLEOTIDE SEQUENCE [LARGE SCALE GENOMIC DNA]</scope>
    <source>
        <strain evidence="3">UCR-EL1</strain>
    </source>
</reference>
<keyword evidence="1" id="KW-0812">Transmembrane</keyword>
<dbReference type="InterPro" id="IPR021047">
    <property type="entry name" value="Mannosyltransferase_CMT1"/>
</dbReference>
<dbReference type="AlphaFoldDB" id="M7SF86"/>
<keyword evidence="1" id="KW-0472">Membrane</keyword>
<dbReference type="STRING" id="1287681.M7SF86"/>
<evidence type="ECO:0000256" key="1">
    <source>
        <dbReference type="SAM" id="Phobius"/>
    </source>
</evidence>